<reference evidence="11" key="1">
    <citation type="submission" date="2022-11" db="UniProtKB">
        <authorList>
            <consortium name="WormBaseParasite"/>
        </authorList>
    </citation>
    <scope>IDENTIFICATION</scope>
</reference>
<dbReference type="GO" id="GO:0005763">
    <property type="term" value="C:mitochondrial small ribosomal subunit"/>
    <property type="evidence" value="ECO:0007669"/>
    <property type="project" value="InterPro"/>
</dbReference>
<keyword evidence="10" id="KW-1185">Reference proteome</keyword>
<evidence type="ECO:0000256" key="9">
    <source>
        <dbReference type="SAM" id="MobiDB-lite"/>
    </source>
</evidence>
<dbReference type="WBParaSite" id="nRc.2.0.1.t34129-RA">
    <property type="protein sequence ID" value="nRc.2.0.1.t34129-RA"/>
    <property type="gene ID" value="nRc.2.0.1.g34129"/>
</dbReference>
<keyword evidence="5" id="KW-0496">Mitochondrion</keyword>
<evidence type="ECO:0000256" key="7">
    <source>
        <dbReference type="ARBA" id="ARBA00035133"/>
    </source>
</evidence>
<dbReference type="PANTHER" id="PTHR13231">
    <property type="entry name" value="MITOCHONDRIAL RIBOSOMAL PROTEIN S31"/>
    <property type="match status" value="1"/>
</dbReference>
<dbReference type="Proteomes" id="UP000887565">
    <property type="component" value="Unplaced"/>
</dbReference>
<evidence type="ECO:0000256" key="2">
    <source>
        <dbReference type="ARBA" id="ARBA00011057"/>
    </source>
</evidence>
<accession>A0A915K7G8</accession>
<feature type="region of interest" description="Disordered" evidence="9">
    <location>
        <begin position="43"/>
        <end position="63"/>
    </location>
</feature>
<comment type="similarity">
    <text evidence="2">Belongs to the mitochondrion-specific ribosomal protein mS31 family.</text>
</comment>
<evidence type="ECO:0000313" key="11">
    <source>
        <dbReference type="WBParaSite" id="nRc.2.0.1.t34129-RA"/>
    </source>
</evidence>
<evidence type="ECO:0000256" key="6">
    <source>
        <dbReference type="ARBA" id="ARBA00023274"/>
    </source>
</evidence>
<evidence type="ECO:0000256" key="5">
    <source>
        <dbReference type="ARBA" id="ARBA00023128"/>
    </source>
</evidence>
<dbReference type="PANTHER" id="PTHR13231:SF3">
    <property type="entry name" value="SMALL RIBOSOMAL SUBUNIT PROTEIN MS31"/>
    <property type="match status" value="1"/>
</dbReference>
<keyword evidence="4" id="KW-0689">Ribosomal protein</keyword>
<protein>
    <recommendedName>
        <fullName evidence="7">Small ribosomal subunit protein mS31</fullName>
    </recommendedName>
    <alternativeName>
        <fullName evidence="8">28S ribosomal protein S31, mitochondrial</fullName>
    </alternativeName>
</protein>
<proteinExistence type="inferred from homology"/>
<name>A0A915K7G8_ROMCU</name>
<dbReference type="InterPro" id="IPR026299">
    <property type="entry name" value="MRP-S31"/>
</dbReference>
<evidence type="ECO:0000256" key="8">
    <source>
        <dbReference type="ARBA" id="ARBA00035363"/>
    </source>
</evidence>
<dbReference type="AlphaFoldDB" id="A0A915K7G8"/>
<dbReference type="GO" id="GO:0003735">
    <property type="term" value="F:structural constituent of ribosome"/>
    <property type="evidence" value="ECO:0007669"/>
    <property type="project" value="InterPro"/>
</dbReference>
<evidence type="ECO:0000256" key="1">
    <source>
        <dbReference type="ARBA" id="ARBA00004173"/>
    </source>
</evidence>
<dbReference type="Pfam" id="PF15433">
    <property type="entry name" value="MRP-S31"/>
    <property type="match status" value="1"/>
</dbReference>
<evidence type="ECO:0000256" key="3">
    <source>
        <dbReference type="ARBA" id="ARBA00022946"/>
    </source>
</evidence>
<keyword evidence="6" id="KW-0687">Ribonucleoprotein</keyword>
<evidence type="ECO:0000313" key="10">
    <source>
        <dbReference type="Proteomes" id="UP000887565"/>
    </source>
</evidence>
<organism evidence="10 11">
    <name type="scientific">Romanomermis culicivorax</name>
    <name type="common">Nematode worm</name>
    <dbReference type="NCBI Taxonomy" id="13658"/>
    <lineage>
        <taxon>Eukaryota</taxon>
        <taxon>Metazoa</taxon>
        <taxon>Ecdysozoa</taxon>
        <taxon>Nematoda</taxon>
        <taxon>Enoplea</taxon>
        <taxon>Dorylaimia</taxon>
        <taxon>Mermithida</taxon>
        <taxon>Mermithoidea</taxon>
        <taxon>Mermithidae</taxon>
        <taxon>Romanomermis</taxon>
    </lineage>
</organism>
<keyword evidence="3" id="KW-0809">Transit peptide</keyword>
<comment type="subcellular location">
    <subcellularLocation>
        <location evidence="1">Mitochondrion</location>
    </subcellularLocation>
</comment>
<sequence>MRRSIFFNFRHFSTKKVGDILGKSSTASKTKSKVSELTEILANRRPPPRTLKQASENANKPKLSPEERLVGAEMAQAASKVGEILGDGEKIKSDLLKKLIEIDRETFDLSKPASQNVVQEEESTTTTNFLSTLSNMTIANEEKEKTETELFFEREKEFLTNIGLKLKVERQKNLEKRTKLQSSVECQFVDFLKGDRLNLFDDQMEIGSQAQEKPILNPIWEKCRLKHLTWLTDVQPRNGFEEMIEWTEKGDFSRRNFAF</sequence>
<evidence type="ECO:0000256" key="4">
    <source>
        <dbReference type="ARBA" id="ARBA00022980"/>
    </source>
</evidence>